<reference evidence="1" key="1">
    <citation type="submission" date="2017-04" db="EMBL/GenBank/DDBJ databases">
        <authorList>
            <person name="Varghese N."/>
            <person name="Submissions S."/>
        </authorList>
    </citation>
    <scope>NUCLEOTIDE SEQUENCE</scope>
    <source>
        <strain evidence="1">WTE2008</strain>
    </source>
</reference>
<protein>
    <submittedName>
        <fullName evidence="1">Uncharacterized protein</fullName>
    </submittedName>
</protein>
<sequence>MNKANSTHLIRHSHFFDPDEYECSRCGAVFKDKLNKCPNCGAGFLGEKDDGGWVDEAEEMDWLMGDDD</sequence>
<dbReference type="Proteomes" id="UP000192328">
    <property type="component" value="Unassembled WGS sequence"/>
</dbReference>
<evidence type="ECO:0000313" key="2">
    <source>
        <dbReference type="Proteomes" id="UP000192328"/>
    </source>
</evidence>
<gene>
    <name evidence="1" type="ORF">SAMN06297397_1582</name>
</gene>
<comment type="caution">
    <text evidence="1">The sequence shown here is derived from an EMBL/GenBank/DDBJ whole genome shotgun (WGS) entry which is preliminary data.</text>
</comment>
<keyword evidence="2" id="KW-1185">Reference proteome</keyword>
<proteinExistence type="predicted"/>
<dbReference type="EMBL" id="FWXZ01000002">
    <property type="protein sequence ID" value="SMC58802.1"/>
    <property type="molecule type" value="Genomic_DNA"/>
</dbReference>
<evidence type="ECO:0000313" key="1">
    <source>
        <dbReference type="EMBL" id="SMC58802.1"/>
    </source>
</evidence>
<accession>A0AC61PL86</accession>
<organism evidence="1 2">
    <name type="scientific">Aristaeella lactis</name>
    <dbReference type="NCBI Taxonomy" id="3046383"/>
    <lineage>
        <taxon>Bacteria</taxon>
        <taxon>Bacillati</taxon>
        <taxon>Bacillota</taxon>
        <taxon>Clostridia</taxon>
        <taxon>Eubacteriales</taxon>
        <taxon>Aristaeellaceae</taxon>
        <taxon>Aristaeella</taxon>
    </lineage>
</organism>
<name>A0AC61PL86_9FIRM</name>